<feature type="transmembrane region" description="Helical" evidence="2">
    <location>
        <begin position="83"/>
        <end position="102"/>
    </location>
</feature>
<keyword evidence="4" id="KW-1185">Reference proteome</keyword>
<feature type="transmembrane region" description="Helical" evidence="2">
    <location>
        <begin position="109"/>
        <end position="128"/>
    </location>
</feature>
<feature type="transmembrane region" description="Helical" evidence="2">
    <location>
        <begin position="25"/>
        <end position="46"/>
    </location>
</feature>
<reference evidence="3 4" key="1">
    <citation type="journal article" date="2013" name="Mar. Genomics">
        <title>Expression of sulfatases in Rhodopirellula baltica and the diversity of sulfatases in the genus Rhodopirellula.</title>
        <authorList>
            <person name="Wegner C.E."/>
            <person name="Richter-Heitmann T."/>
            <person name="Klindworth A."/>
            <person name="Klockow C."/>
            <person name="Richter M."/>
            <person name="Achstetter T."/>
            <person name="Glockner F.O."/>
            <person name="Harder J."/>
        </authorList>
    </citation>
    <scope>NUCLEOTIDE SEQUENCE [LARGE SCALE GENOMIC DNA]</scope>
    <source>
        <strain evidence="3 4">SM1</strain>
    </source>
</reference>
<feature type="transmembrane region" description="Helical" evidence="2">
    <location>
        <begin position="209"/>
        <end position="230"/>
    </location>
</feature>
<evidence type="ECO:0000256" key="1">
    <source>
        <dbReference type="SAM" id="MobiDB-lite"/>
    </source>
</evidence>
<sequence length="321" mass="35282">MKKANRTESAADRARSDGAVERWRIIVLRLAAMLCFAGWTWVHFYWEGPYGILLWQDATYDLAHRLGISWDEFVGTGADDGWLQTWIARITWLYLACTVLTLTVRRKSYFQMAGLIGGSGLLAVLSYAKYVASQYQPPMFIEHGGQILAPVLLVMALRFGSGHRITVGTAMVALVMTFAGHGCYALGWWPTPGSFYGMISLSLGVEYETANAMLRVFGVLDFVVCVAIFIPPLRRIAAGYAVVWGFLTSSARPVAGMSWSLNYWGADQFLHEAVLRAPHFLIPLYLVILWSRPPAVEPSAESSGLSSGSSPPTDNASVASV</sequence>
<evidence type="ECO:0000313" key="4">
    <source>
        <dbReference type="Proteomes" id="UP000011991"/>
    </source>
</evidence>
<organism evidence="3 4">
    <name type="scientific">Rhodopirellula maiorica SM1</name>
    <dbReference type="NCBI Taxonomy" id="1265738"/>
    <lineage>
        <taxon>Bacteria</taxon>
        <taxon>Pseudomonadati</taxon>
        <taxon>Planctomycetota</taxon>
        <taxon>Planctomycetia</taxon>
        <taxon>Pirellulales</taxon>
        <taxon>Pirellulaceae</taxon>
        <taxon>Novipirellula</taxon>
    </lineage>
</organism>
<keyword evidence="2" id="KW-1133">Transmembrane helix</keyword>
<protein>
    <submittedName>
        <fullName evidence="3">Putative membrane protein</fullName>
    </submittedName>
</protein>
<gene>
    <name evidence="3" type="ORF">RMSM_01630</name>
</gene>
<dbReference type="EMBL" id="ANOG01000247">
    <property type="protein sequence ID" value="EMI21444.1"/>
    <property type="molecule type" value="Genomic_DNA"/>
</dbReference>
<keyword evidence="2" id="KW-0472">Membrane</keyword>
<dbReference type="PATRIC" id="fig|1265738.3.peg.1623"/>
<feature type="transmembrane region" description="Helical" evidence="2">
    <location>
        <begin position="140"/>
        <end position="160"/>
    </location>
</feature>
<dbReference type="Proteomes" id="UP000011991">
    <property type="component" value="Unassembled WGS sequence"/>
</dbReference>
<feature type="region of interest" description="Disordered" evidence="1">
    <location>
        <begin position="297"/>
        <end position="321"/>
    </location>
</feature>
<name>M5S5H6_9BACT</name>
<comment type="caution">
    <text evidence="3">The sequence shown here is derived from an EMBL/GenBank/DDBJ whole genome shotgun (WGS) entry which is preliminary data.</text>
</comment>
<accession>M5S5H6</accession>
<feature type="transmembrane region" description="Helical" evidence="2">
    <location>
        <begin position="167"/>
        <end position="189"/>
    </location>
</feature>
<dbReference type="RefSeq" id="WP_008693720.1">
    <property type="nucleotide sequence ID" value="NZ_ANOG01000247.1"/>
</dbReference>
<evidence type="ECO:0000256" key="2">
    <source>
        <dbReference type="SAM" id="Phobius"/>
    </source>
</evidence>
<proteinExistence type="predicted"/>
<dbReference type="AlphaFoldDB" id="M5S5H6"/>
<keyword evidence="2" id="KW-0812">Transmembrane</keyword>
<feature type="compositionally biased region" description="Low complexity" evidence="1">
    <location>
        <begin position="297"/>
        <end position="312"/>
    </location>
</feature>
<evidence type="ECO:0000313" key="3">
    <source>
        <dbReference type="EMBL" id="EMI21444.1"/>
    </source>
</evidence>